<dbReference type="OrthoDB" id="3252838at2"/>
<dbReference type="Gene3D" id="3.40.50.300">
    <property type="entry name" value="P-loop containing nucleotide triphosphate hydrolases"/>
    <property type="match status" value="1"/>
</dbReference>
<dbReference type="InterPro" id="IPR027417">
    <property type="entry name" value="P-loop_NTPase"/>
</dbReference>
<evidence type="ECO:0000313" key="3">
    <source>
        <dbReference type="Proteomes" id="UP000326702"/>
    </source>
</evidence>
<name>A0A5P9Q6H8_9MICO</name>
<organism evidence="2 3">
    <name type="scientific">Luteimicrobium xylanilyticum</name>
    <dbReference type="NCBI Taxonomy" id="1133546"/>
    <lineage>
        <taxon>Bacteria</taxon>
        <taxon>Bacillati</taxon>
        <taxon>Actinomycetota</taxon>
        <taxon>Actinomycetes</taxon>
        <taxon>Micrococcales</taxon>
        <taxon>Luteimicrobium</taxon>
    </lineage>
</organism>
<dbReference type="AlphaFoldDB" id="A0A5P9Q6H8"/>
<dbReference type="Proteomes" id="UP000326702">
    <property type="component" value="Chromosome"/>
</dbReference>
<keyword evidence="3" id="KW-1185">Reference proteome</keyword>
<sequence length="274" mass="26694">MVLAPGTVSPSLDRPSSARGEPGGGLVLAVAGAVGGAGASSLAVALAVAARDGAALVDLAGGGGIDVLLGLEGAEGARWPDLAAARGDVDPDLLVSSLPHRRGVSVLSADRRRPGPPDGAVVADVLRALGRRRRTVVVDAGRGEVPDAATHVVLVVPLTVPGLAGALAWRAARTGAPAAATEPVELVVTCGPAPGRLAPDDVATALGVPVAGHVGRVRGARAAVERGDGPPVGHGTALRRAAARVLDAAAARTAGPGAAGGWAATGRRAVRTGR</sequence>
<dbReference type="EMBL" id="CP045529">
    <property type="protein sequence ID" value="QFU97007.1"/>
    <property type="molecule type" value="Genomic_DNA"/>
</dbReference>
<evidence type="ECO:0000256" key="1">
    <source>
        <dbReference type="SAM" id="MobiDB-lite"/>
    </source>
</evidence>
<proteinExistence type="predicted"/>
<accession>A0A5P9Q6H8</accession>
<dbReference type="RefSeq" id="WP_153021880.1">
    <property type="nucleotide sequence ID" value="NZ_BAABIH010000013.1"/>
</dbReference>
<protein>
    <recommendedName>
        <fullName evidence="4">Helicase/secretion neighborhood CpaE-like protein</fullName>
    </recommendedName>
</protein>
<gene>
    <name evidence="2" type="ORF">KDY119_00500</name>
</gene>
<dbReference type="SUPFAM" id="SSF52540">
    <property type="entry name" value="P-loop containing nucleoside triphosphate hydrolases"/>
    <property type="match status" value="1"/>
</dbReference>
<feature type="region of interest" description="Disordered" evidence="1">
    <location>
        <begin position="1"/>
        <end position="20"/>
    </location>
</feature>
<evidence type="ECO:0000313" key="2">
    <source>
        <dbReference type="EMBL" id="QFU97007.1"/>
    </source>
</evidence>
<reference evidence="2 3" key="1">
    <citation type="submission" date="2019-10" db="EMBL/GenBank/DDBJ databases">
        <title>Genome sequence of Luteimicrobium xylanilyticum HY-24.</title>
        <authorList>
            <person name="Kim D.Y."/>
            <person name="Park H.-Y."/>
        </authorList>
    </citation>
    <scope>NUCLEOTIDE SEQUENCE [LARGE SCALE GENOMIC DNA]</scope>
    <source>
        <strain evidence="2 3">HY-24</strain>
    </source>
</reference>
<evidence type="ECO:0008006" key="4">
    <source>
        <dbReference type="Google" id="ProtNLM"/>
    </source>
</evidence>
<dbReference type="KEGG" id="lxl:KDY119_00500"/>